<dbReference type="InterPro" id="IPR036188">
    <property type="entry name" value="FAD/NAD-bd_sf"/>
</dbReference>
<keyword evidence="3" id="KW-0285">Flavoprotein</keyword>
<dbReference type="EMBL" id="WKED01000018">
    <property type="protein sequence ID" value="MCF5107674.1"/>
    <property type="molecule type" value="Genomic_DNA"/>
</dbReference>
<organism evidence="7 8">
    <name type="scientific">Pseudomonas gessardii</name>
    <dbReference type="NCBI Taxonomy" id="78544"/>
    <lineage>
        <taxon>Bacteria</taxon>
        <taxon>Pseudomonadati</taxon>
        <taxon>Pseudomonadota</taxon>
        <taxon>Gammaproteobacteria</taxon>
        <taxon>Pseudomonadales</taxon>
        <taxon>Pseudomonadaceae</taxon>
        <taxon>Pseudomonas</taxon>
    </lineage>
</organism>
<reference evidence="7 8" key="1">
    <citation type="submission" date="2019-11" db="EMBL/GenBank/DDBJ databases">
        <title>Epiphytic Pseudomonas syringae from cherry orchards.</title>
        <authorList>
            <person name="Hulin M.T."/>
        </authorList>
    </citation>
    <scope>NUCLEOTIDE SEQUENCE [LARGE SCALE GENOMIC DNA]</scope>
    <source>
        <strain evidence="7 8">PA-6-5B</strain>
    </source>
</reference>
<dbReference type="Gene3D" id="3.50.50.60">
    <property type="entry name" value="FAD/NAD(P)-binding domain"/>
    <property type="match status" value="1"/>
</dbReference>
<evidence type="ECO:0000313" key="8">
    <source>
        <dbReference type="Proteomes" id="UP000814003"/>
    </source>
</evidence>
<dbReference type="Proteomes" id="UP000814003">
    <property type="component" value="Unassembled WGS sequence"/>
</dbReference>
<dbReference type="PANTHER" id="PTHR11552">
    <property type="entry name" value="GLUCOSE-METHANOL-CHOLINE GMC OXIDOREDUCTASE"/>
    <property type="match status" value="1"/>
</dbReference>
<comment type="caution">
    <text evidence="7">The sequence shown here is derived from an EMBL/GenBank/DDBJ whole genome shotgun (WGS) entry which is preliminary data.</text>
</comment>
<comment type="cofactor">
    <cofactor evidence="1">
        <name>FAD</name>
        <dbReference type="ChEBI" id="CHEBI:57692"/>
    </cofactor>
</comment>
<evidence type="ECO:0000313" key="7">
    <source>
        <dbReference type="EMBL" id="MCF5107674.1"/>
    </source>
</evidence>
<dbReference type="InterPro" id="IPR000172">
    <property type="entry name" value="GMC_OxRdtase_N"/>
</dbReference>
<sequence length="548" mass="59309">MTIAPAQYDYVVVGAGPAGCLLANRLSANPAHRVLLLEAGGRDNYPWIHIPVGYLFCIGNPRTDWCFKTEAQPGLQGRALSYPRGKVLGGCSSINGMIYMRGQAGDYDGWAAEGNPGWAWDDVLPLFKHSENHFAGASPLHGDNGEWRVEQQRLHWPILDAFREAAKQSGIASIDDFNQGNNEGCGYFQVNQKSGVRWNAAKAFLKPIRQRANLTVLTGVEVDRVLLEHGRASAVVGRQLGQVVTWKANKEIILCAGAVGSPGILQRSGIGPASVLKPLGIEVRHELPGVGGNLQDHLQLRLIYKLENARTLNQIAGSVWGKMGMGLQYLYDRSGPLSMAPSQLGAFARSGPEQTSANLQYHVQPLSLERFGEPLHTFPAFTASVCDLRPQSRGRIDIRSADPAAAPLIQPNYLSHPEDLRVAAAAIRLTRRIVGAQALRPFNPVEYLPGEALQSDEQLQEAAARIGTTIFHPVGTCRMGHGQDAVVDAQLRVHGVPGLRIADASIMPRITSGNTCSPTLMIAEKAAQLILSPPTRNFSPEPELTTPA</sequence>
<dbReference type="RefSeq" id="WP_236309895.1">
    <property type="nucleotide sequence ID" value="NZ_WKED01000018.1"/>
</dbReference>
<gene>
    <name evidence="7" type="ORF">GIW56_12555</name>
</gene>
<keyword evidence="5" id="KW-0560">Oxidoreductase</keyword>
<feature type="domain" description="Glucose-methanol-choline oxidoreductase N-terminal" evidence="6">
    <location>
        <begin position="257"/>
        <end position="271"/>
    </location>
</feature>
<dbReference type="InterPro" id="IPR007867">
    <property type="entry name" value="GMC_OxRtase_C"/>
</dbReference>
<name>A0ABS9F8H5_9PSED</name>
<evidence type="ECO:0000259" key="6">
    <source>
        <dbReference type="PROSITE" id="PS00624"/>
    </source>
</evidence>
<dbReference type="PROSITE" id="PS00624">
    <property type="entry name" value="GMC_OXRED_2"/>
    <property type="match status" value="1"/>
</dbReference>
<dbReference type="Gene3D" id="3.30.560.10">
    <property type="entry name" value="Glucose Oxidase, domain 3"/>
    <property type="match status" value="1"/>
</dbReference>
<dbReference type="SUPFAM" id="SSF51905">
    <property type="entry name" value="FAD/NAD(P)-binding domain"/>
    <property type="match status" value="1"/>
</dbReference>
<evidence type="ECO:0000256" key="3">
    <source>
        <dbReference type="ARBA" id="ARBA00022630"/>
    </source>
</evidence>
<keyword evidence="4" id="KW-0274">FAD</keyword>
<accession>A0ABS9F8H5</accession>
<evidence type="ECO:0000256" key="4">
    <source>
        <dbReference type="ARBA" id="ARBA00022827"/>
    </source>
</evidence>
<protein>
    <submittedName>
        <fullName evidence="7">Choline dehydrogenase</fullName>
    </submittedName>
</protein>
<dbReference type="SUPFAM" id="SSF54373">
    <property type="entry name" value="FAD-linked reductases, C-terminal domain"/>
    <property type="match status" value="1"/>
</dbReference>
<keyword evidence="8" id="KW-1185">Reference proteome</keyword>
<dbReference type="Pfam" id="PF00732">
    <property type="entry name" value="GMC_oxred_N"/>
    <property type="match status" value="1"/>
</dbReference>
<dbReference type="PIRSF" id="PIRSF000137">
    <property type="entry name" value="Alcohol_oxidase"/>
    <property type="match status" value="1"/>
</dbReference>
<comment type="similarity">
    <text evidence="2">Belongs to the GMC oxidoreductase family.</text>
</comment>
<evidence type="ECO:0000256" key="5">
    <source>
        <dbReference type="ARBA" id="ARBA00023002"/>
    </source>
</evidence>
<evidence type="ECO:0000256" key="2">
    <source>
        <dbReference type="ARBA" id="ARBA00010790"/>
    </source>
</evidence>
<evidence type="ECO:0000256" key="1">
    <source>
        <dbReference type="ARBA" id="ARBA00001974"/>
    </source>
</evidence>
<dbReference type="InterPro" id="IPR012132">
    <property type="entry name" value="GMC_OxRdtase"/>
</dbReference>
<proteinExistence type="inferred from homology"/>
<dbReference type="PANTHER" id="PTHR11552:SF147">
    <property type="entry name" value="CHOLINE DEHYDROGENASE, MITOCHONDRIAL"/>
    <property type="match status" value="1"/>
</dbReference>
<dbReference type="Pfam" id="PF05199">
    <property type="entry name" value="GMC_oxred_C"/>
    <property type="match status" value="1"/>
</dbReference>